<sequence length="135" mass="13792">MAAGRSAILSLVLLAASGSHAVSPLTPRLDDPTRTTLLDGLAATGFPEVGRNSVLIAITSALGFEPAASESTYDLPYGHLPKVSVTASVVSDRCTKVRAFATGVPGSAYRPTTVTGTYCLVGPATWASSDQRVAA</sequence>
<dbReference type="AlphaFoldDB" id="A0A1W6L634"/>
<organism evidence="1 2">
    <name type="scientific">Piscinibacter gummiphilus</name>
    <dbReference type="NCBI Taxonomy" id="946333"/>
    <lineage>
        <taxon>Bacteria</taxon>
        <taxon>Pseudomonadati</taxon>
        <taxon>Pseudomonadota</taxon>
        <taxon>Betaproteobacteria</taxon>
        <taxon>Burkholderiales</taxon>
        <taxon>Sphaerotilaceae</taxon>
        <taxon>Piscinibacter</taxon>
    </lineage>
</organism>
<dbReference type="KEGG" id="rgu:A4W93_07610"/>
<evidence type="ECO:0000313" key="2">
    <source>
        <dbReference type="Proteomes" id="UP000193427"/>
    </source>
</evidence>
<reference evidence="1 2" key="1">
    <citation type="submission" date="2016-04" db="EMBL/GenBank/DDBJ databases">
        <title>Complete genome sequence of natural rubber-degrading, novel Gram-negative bacterium, Rhizobacter gummiphilus strain NS21.</title>
        <authorList>
            <person name="Tabata M."/>
            <person name="Kasai D."/>
            <person name="Fukuda M."/>
        </authorList>
    </citation>
    <scope>NUCLEOTIDE SEQUENCE [LARGE SCALE GENOMIC DNA]</scope>
    <source>
        <strain evidence="1 2">NS21</strain>
    </source>
</reference>
<keyword evidence="2" id="KW-1185">Reference proteome</keyword>
<accession>A0A1W6L634</accession>
<dbReference type="Proteomes" id="UP000193427">
    <property type="component" value="Chromosome"/>
</dbReference>
<dbReference type="STRING" id="946333.A4W93_07610"/>
<proteinExistence type="predicted"/>
<dbReference type="EMBL" id="CP015118">
    <property type="protein sequence ID" value="ARN19789.1"/>
    <property type="molecule type" value="Genomic_DNA"/>
</dbReference>
<evidence type="ECO:0000313" key="1">
    <source>
        <dbReference type="EMBL" id="ARN19789.1"/>
    </source>
</evidence>
<name>A0A1W6L634_9BURK</name>
<gene>
    <name evidence="1" type="ORF">A4W93_07610</name>
</gene>
<protein>
    <submittedName>
        <fullName evidence="1">Uncharacterized protein</fullName>
    </submittedName>
</protein>